<evidence type="ECO:0000256" key="6">
    <source>
        <dbReference type="ARBA" id="ARBA00049753"/>
    </source>
</evidence>
<comment type="similarity">
    <text evidence="2">Belongs to the bacterial solute-binding protein 1 family.</text>
</comment>
<evidence type="ECO:0000313" key="7">
    <source>
        <dbReference type="EMBL" id="BCD97912.1"/>
    </source>
</evidence>
<name>A0AAN1WHW7_9GAMM</name>
<evidence type="ECO:0000256" key="5">
    <source>
        <dbReference type="ARBA" id="ARBA00049629"/>
    </source>
</evidence>
<protein>
    <recommendedName>
        <fullName evidence="6">Probable sugar-binding periplasmic protein</fullName>
    </recommendedName>
</protein>
<comment type="subcellular location">
    <subcellularLocation>
        <location evidence="1">Periplasm</location>
    </subcellularLocation>
</comment>
<dbReference type="EMBL" id="AP023086">
    <property type="protein sequence ID" value="BCD97912.1"/>
    <property type="molecule type" value="Genomic_DNA"/>
</dbReference>
<dbReference type="KEGG" id="marq:MARGE09_P2113"/>
<dbReference type="PANTHER" id="PTHR43649:SF28">
    <property type="entry name" value="BINDING PROTEIN COMPONENT OF ABC SUGAR TRANSPORTER-RELATED"/>
    <property type="match status" value="1"/>
</dbReference>
<dbReference type="Pfam" id="PF01547">
    <property type="entry name" value="SBP_bac_1"/>
    <property type="match status" value="1"/>
</dbReference>
<proteinExistence type="inferred from homology"/>
<dbReference type="InterPro" id="IPR050490">
    <property type="entry name" value="Bact_solute-bd_prot1"/>
</dbReference>
<evidence type="ECO:0000313" key="8">
    <source>
        <dbReference type="Proteomes" id="UP001320119"/>
    </source>
</evidence>
<dbReference type="PANTHER" id="PTHR43649">
    <property type="entry name" value="ARABINOSE-BINDING PROTEIN-RELATED"/>
    <property type="match status" value="1"/>
</dbReference>
<keyword evidence="3" id="KW-0813">Transport</keyword>
<dbReference type="SUPFAM" id="SSF53850">
    <property type="entry name" value="Periplasmic binding protein-like II"/>
    <property type="match status" value="1"/>
</dbReference>
<keyword evidence="4" id="KW-0732">Signal</keyword>
<dbReference type="AlphaFoldDB" id="A0AAN1WHW7"/>
<dbReference type="GO" id="GO:0042597">
    <property type="term" value="C:periplasmic space"/>
    <property type="evidence" value="ECO:0007669"/>
    <property type="project" value="UniProtKB-SubCell"/>
</dbReference>
<accession>A0AAN1WHW7</accession>
<dbReference type="InterPro" id="IPR006059">
    <property type="entry name" value="SBP"/>
</dbReference>
<organism evidence="7 8">
    <name type="scientific">Marinagarivorans cellulosilyticus</name>
    <dbReference type="NCBI Taxonomy" id="2721545"/>
    <lineage>
        <taxon>Bacteria</taxon>
        <taxon>Pseudomonadati</taxon>
        <taxon>Pseudomonadota</taxon>
        <taxon>Gammaproteobacteria</taxon>
        <taxon>Cellvibrionales</taxon>
        <taxon>Cellvibrionaceae</taxon>
        <taxon>Marinagarivorans</taxon>
    </lineage>
</organism>
<keyword evidence="8" id="KW-1185">Reference proteome</keyword>
<dbReference type="RefSeq" id="WP_236981902.1">
    <property type="nucleotide sequence ID" value="NZ_AP023086.1"/>
</dbReference>
<reference evidence="7 8" key="1">
    <citation type="journal article" date="2022" name="IScience">
        <title>An ultrasensitive nanofiber-based assay for enzymatic hydrolysis and deep-sea microbial degradation of cellulose.</title>
        <authorList>
            <person name="Tsudome M."/>
            <person name="Tachioka M."/>
            <person name="Miyazaki M."/>
            <person name="Uchimura K."/>
            <person name="Tsuda M."/>
            <person name="Takaki Y."/>
            <person name="Deguchi S."/>
        </authorList>
    </citation>
    <scope>NUCLEOTIDE SEQUENCE [LARGE SCALE GENOMIC DNA]</scope>
    <source>
        <strain evidence="7 8">GE09</strain>
    </source>
</reference>
<sequence>MKAWQRVSLMQAIRRPFYILWLSVVVFCGALLPSFFAGANASESNTVVKFYTWRTQDKPVWQAVNEKNLIPGVTVEVDAVFRSVYRSYVFLALQNGKADLFLWQPGATNLQELVRRNFIEPYPHDLSMMNSAAILAGKSAQGISYGVPFALQLQSMTINRKLLQKHGLDQKPQTMAELTQMFEALKAKGINPMHLAGGTNWYVKQVLAEVLLAGLVDEEFAAALLAGEECFTSPRYRLIFETLARWQAQGFVNDNITTEDYGVMARAVAVGNSAMNIDGAWMAGPTSIFYEIDPNFELGFWPVPGLSGKVYALGDGTFQVAATSKVRAAAQQVLEFTTTQKFAELFAEHVNELPAYGGAFYIKEGDLKNMAAIVADNAYPVSLFTAYALNHDSPSYNDLVFRAVEDILAGSKTPAQVVEDIQLGLNSWGYVGALNCQ</sequence>
<gene>
    <name evidence="7" type="ORF">MARGE09_P2113</name>
</gene>
<dbReference type="Proteomes" id="UP001320119">
    <property type="component" value="Chromosome"/>
</dbReference>
<evidence type="ECO:0000256" key="2">
    <source>
        <dbReference type="ARBA" id="ARBA00008520"/>
    </source>
</evidence>
<evidence type="ECO:0000256" key="1">
    <source>
        <dbReference type="ARBA" id="ARBA00004418"/>
    </source>
</evidence>
<dbReference type="Gene3D" id="3.40.190.10">
    <property type="entry name" value="Periplasmic binding protein-like II"/>
    <property type="match status" value="2"/>
</dbReference>
<evidence type="ECO:0000256" key="4">
    <source>
        <dbReference type="ARBA" id="ARBA00022729"/>
    </source>
</evidence>
<comment type="function">
    <text evidence="5">Part of a binding-protein-dependent transport system for a sugar.</text>
</comment>
<evidence type="ECO:0000256" key="3">
    <source>
        <dbReference type="ARBA" id="ARBA00022448"/>
    </source>
</evidence>